<gene>
    <name evidence="2" type="ORF">C8Q69DRAFT_526331</name>
</gene>
<accession>A0A443I3W4</accession>
<organism evidence="2 3">
    <name type="scientific">Byssochlamys spectabilis</name>
    <name type="common">Paecilomyces variotii</name>
    <dbReference type="NCBI Taxonomy" id="264951"/>
    <lineage>
        <taxon>Eukaryota</taxon>
        <taxon>Fungi</taxon>
        <taxon>Dikarya</taxon>
        <taxon>Ascomycota</taxon>
        <taxon>Pezizomycotina</taxon>
        <taxon>Eurotiomycetes</taxon>
        <taxon>Eurotiomycetidae</taxon>
        <taxon>Eurotiales</taxon>
        <taxon>Thermoascaceae</taxon>
        <taxon>Paecilomyces</taxon>
    </lineage>
</organism>
<dbReference type="Proteomes" id="UP000283841">
    <property type="component" value="Unassembled WGS sequence"/>
</dbReference>
<dbReference type="SUPFAM" id="SSF50494">
    <property type="entry name" value="Trypsin-like serine proteases"/>
    <property type="match status" value="1"/>
</dbReference>
<reference evidence="2 3" key="1">
    <citation type="journal article" date="2018" name="Front. Microbiol.">
        <title>Genomic and genetic insights into a cosmopolitan fungus, Paecilomyces variotii (Eurotiales).</title>
        <authorList>
            <person name="Urquhart A.S."/>
            <person name="Mondo S.J."/>
            <person name="Makela M.R."/>
            <person name="Hane J.K."/>
            <person name="Wiebenga A."/>
            <person name="He G."/>
            <person name="Mihaltcheva S."/>
            <person name="Pangilinan J."/>
            <person name="Lipzen A."/>
            <person name="Barry K."/>
            <person name="de Vries R.P."/>
            <person name="Grigoriev I.V."/>
            <person name="Idnurm A."/>
        </authorList>
    </citation>
    <scope>NUCLEOTIDE SEQUENCE [LARGE SCALE GENOMIC DNA]</scope>
    <source>
        <strain evidence="2 3">CBS 101075</strain>
    </source>
</reference>
<evidence type="ECO:0000313" key="2">
    <source>
        <dbReference type="EMBL" id="RWQ98784.1"/>
    </source>
</evidence>
<evidence type="ECO:0000313" key="3">
    <source>
        <dbReference type="Proteomes" id="UP000283841"/>
    </source>
</evidence>
<dbReference type="EMBL" id="RCNU01000002">
    <property type="protein sequence ID" value="RWQ98784.1"/>
    <property type="molecule type" value="Genomic_DNA"/>
</dbReference>
<feature type="compositionally biased region" description="Polar residues" evidence="1">
    <location>
        <begin position="23"/>
        <end position="33"/>
    </location>
</feature>
<dbReference type="AlphaFoldDB" id="A0A443I3W4"/>
<dbReference type="RefSeq" id="XP_028488429.1">
    <property type="nucleotide sequence ID" value="XM_028633632.1"/>
</dbReference>
<dbReference type="VEuPathDB" id="FungiDB:C8Q69DRAFT_526331"/>
<dbReference type="InterPro" id="IPR012985">
    <property type="entry name" value="Peptidase_S64_Ssy5"/>
</dbReference>
<sequence>MASTHRNRGSEVLLAYASPSICPPSSESDTSPISPFRDGRRRKNRDSSEDSDSVELPDGLINEDLRAGGPYLCAIPTRSVSLRGTPIFNQIEHRMQHLVQKISQILHSYRITTEALDICGRISRIDPEPAVIPTVFVVTPARSIIDSKWVDACRQLLDFFRKEALPQFSVEIACRRAFESPCYFPVKRTDAIYPVWHQVLDCIFKDVELTGVNAIECFRVGYNVNQDESQPTIVVSVNRRLSRNWKYIRERIVNIINSMSLWSVGVSIGPGEVLRQIAFPLDGFKAEAQAGLNLGVHRSEKSAGTLSGWIEIEHPRTKRWQKLALTCFHCVDPGMDSVHSSQQNRLKFWQTNGIQPEDPHAKTVLRVDQPSEKDIKAGLEELDHRIQVIAKDPKYLRFKNALDTTGFLIPPDRSSYNAMKAQKEKYEREKQHILNFKSHNEHELGYVFSASGYREERVATVKHPSENSILDWALIKPMPSRTGSTNDILGYGTPTVGLPERLILTETMGPDMSEITTVFKAGRSTGYTQGTYNGLESAVIADKIVNGQTVRTRTLEHAVCGRHGQWFGDRGDSGSFVFTYSGTVIGMIFGGNTDRAISYFTHIVDIFNDIKKITGASNVRIFGDI</sequence>
<dbReference type="Pfam" id="PF08192">
    <property type="entry name" value="Peptidase_S64"/>
    <property type="match status" value="1"/>
</dbReference>
<dbReference type="GeneID" id="39602909"/>
<dbReference type="STRING" id="264951.A0A443I3W4"/>
<dbReference type="InterPro" id="IPR009003">
    <property type="entry name" value="Peptidase_S1_PA"/>
</dbReference>
<comment type="caution">
    <text evidence="2">The sequence shown here is derived from an EMBL/GenBank/DDBJ whole genome shotgun (WGS) entry which is preliminary data.</text>
</comment>
<proteinExistence type="predicted"/>
<name>A0A443I3W4_BYSSP</name>
<protein>
    <submittedName>
        <fullName evidence="2">Uncharacterized protein</fullName>
    </submittedName>
</protein>
<evidence type="ECO:0000256" key="1">
    <source>
        <dbReference type="SAM" id="MobiDB-lite"/>
    </source>
</evidence>
<feature type="region of interest" description="Disordered" evidence="1">
    <location>
        <begin position="19"/>
        <end position="58"/>
    </location>
</feature>
<keyword evidence="3" id="KW-1185">Reference proteome</keyword>